<dbReference type="PANTHER" id="PTHR44591">
    <property type="entry name" value="STRESS RESPONSE REGULATOR PROTEIN 1"/>
    <property type="match status" value="1"/>
</dbReference>
<evidence type="ECO:0000259" key="3">
    <source>
        <dbReference type="PROSITE" id="PS50110"/>
    </source>
</evidence>
<dbReference type="PROSITE" id="PS50110">
    <property type="entry name" value="RESPONSE_REGULATORY"/>
    <property type="match status" value="1"/>
</dbReference>
<feature type="modified residue" description="4-aspartylphosphate" evidence="2">
    <location>
        <position position="62"/>
    </location>
</feature>
<proteinExistence type="predicted"/>
<dbReference type="Gene3D" id="3.40.50.2300">
    <property type="match status" value="1"/>
</dbReference>
<dbReference type="PANTHER" id="PTHR44591:SF3">
    <property type="entry name" value="RESPONSE REGULATORY DOMAIN-CONTAINING PROTEIN"/>
    <property type="match status" value="1"/>
</dbReference>
<dbReference type="InterPro" id="IPR050595">
    <property type="entry name" value="Bact_response_regulator"/>
</dbReference>
<dbReference type="SMART" id="SM00448">
    <property type="entry name" value="REC"/>
    <property type="match status" value="1"/>
</dbReference>
<keyword evidence="1 2" id="KW-0597">Phosphoprotein</keyword>
<evidence type="ECO:0000313" key="4">
    <source>
        <dbReference type="EMBL" id="SMP07676.1"/>
    </source>
</evidence>
<dbReference type="EMBL" id="FXTZ01000001">
    <property type="protein sequence ID" value="SMP07676.1"/>
    <property type="molecule type" value="Genomic_DNA"/>
</dbReference>
<evidence type="ECO:0000313" key="5">
    <source>
        <dbReference type="Proteomes" id="UP001157960"/>
    </source>
</evidence>
<accession>A0ABY1NEU2</accession>
<protein>
    <submittedName>
        <fullName evidence="4">Response regulator receiver domain-containing protein</fullName>
    </submittedName>
</protein>
<dbReference type="RefSeq" id="WP_283421046.1">
    <property type="nucleotide sequence ID" value="NZ_FXTZ01000001.1"/>
</dbReference>
<evidence type="ECO:0000256" key="1">
    <source>
        <dbReference type="ARBA" id="ARBA00022553"/>
    </source>
</evidence>
<dbReference type="Proteomes" id="UP001157960">
    <property type="component" value="Unassembled WGS sequence"/>
</dbReference>
<dbReference type="SUPFAM" id="SSF52172">
    <property type="entry name" value="CheY-like"/>
    <property type="match status" value="1"/>
</dbReference>
<dbReference type="Pfam" id="PF00072">
    <property type="entry name" value="Response_reg"/>
    <property type="match status" value="1"/>
</dbReference>
<dbReference type="InterPro" id="IPR001789">
    <property type="entry name" value="Sig_transdc_resp-reg_receiver"/>
</dbReference>
<feature type="domain" description="Response regulatory" evidence="3">
    <location>
        <begin position="14"/>
        <end position="128"/>
    </location>
</feature>
<sequence>MDDYKSEFVNAQYTILIVDDDIDTGEVMSMILREEGYKVQFASDIQGAEAFLKTLPNLIFLDLKLGGTDGGEFCKRIKGDPEFMHIPVIITSAAGDFAAARAIECKAEDCLLKPFNIAELDVMMDKYVK</sequence>
<reference evidence="4 5" key="1">
    <citation type="submission" date="2017-05" db="EMBL/GenBank/DDBJ databases">
        <authorList>
            <person name="Varghese N."/>
            <person name="Submissions S."/>
        </authorList>
    </citation>
    <scope>NUCLEOTIDE SEQUENCE [LARGE SCALE GENOMIC DNA]</scope>
    <source>
        <strain evidence="4 5">DSM 28214</strain>
    </source>
</reference>
<keyword evidence="5" id="KW-1185">Reference proteome</keyword>
<organism evidence="4 5">
    <name type="scientific">Chryseobacterium profundimaris</name>
    <dbReference type="NCBI Taxonomy" id="1387275"/>
    <lineage>
        <taxon>Bacteria</taxon>
        <taxon>Pseudomonadati</taxon>
        <taxon>Bacteroidota</taxon>
        <taxon>Flavobacteriia</taxon>
        <taxon>Flavobacteriales</taxon>
        <taxon>Weeksellaceae</taxon>
        <taxon>Chryseobacterium group</taxon>
        <taxon>Chryseobacterium</taxon>
    </lineage>
</organism>
<name>A0ABY1NEU2_9FLAO</name>
<comment type="caution">
    <text evidence="4">The sequence shown here is derived from an EMBL/GenBank/DDBJ whole genome shotgun (WGS) entry which is preliminary data.</text>
</comment>
<dbReference type="InterPro" id="IPR011006">
    <property type="entry name" value="CheY-like_superfamily"/>
</dbReference>
<evidence type="ECO:0000256" key="2">
    <source>
        <dbReference type="PROSITE-ProRule" id="PRU00169"/>
    </source>
</evidence>
<gene>
    <name evidence="4" type="ORF">SAMN06264346_101680</name>
</gene>